<accession>A0AB73YTF9</accession>
<gene>
    <name evidence="1" type="ORF">DSJ38_04150</name>
</gene>
<sequence length="159" mass="17354">MASDAGEHDGVSVLLKAVTWRALDRDPRHRCGCLVRFDRRHDVVSQRRCSLGGDQGMGALRSQIQRTTPEPLAEAHPQAFDPAPVVGMGACRRNQRMVIVASGARPARAHAVRCRWLFSSGNSFPQAAIQRYGLTEIRLVTIARTAGGSHVPSVNLLVH</sequence>
<proteinExistence type="predicted"/>
<dbReference type="EMBL" id="QTBD01000055">
    <property type="protein sequence ID" value="REQ55594.1"/>
    <property type="molecule type" value="Genomic_DNA"/>
</dbReference>
<reference evidence="1 2" key="1">
    <citation type="journal article" date="2017" name="N. Engl. J. Med.">
        <title>Transmission of Extensively Drug-Resistant Tuberculosis in South Africa.</title>
        <authorList>
            <person name="Shah N.S."/>
            <person name="Auld S.C."/>
            <person name="Brust J.C."/>
            <person name="Mathema B."/>
            <person name="Ismail N."/>
            <person name="Moodley P."/>
            <person name="Mlisana K."/>
            <person name="Allana S."/>
            <person name="Campbell A."/>
            <person name="Mthiyane T."/>
            <person name="Morris N."/>
            <person name="Mpangase P."/>
            <person name="van der Meulen H."/>
            <person name="Omar S.V."/>
            <person name="Brown T.S."/>
            <person name="Narechania A."/>
            <person name="Shaskina E."/>
            <person name="Kapwata T."/>
            <person name="Kreiswirth B."/>
            <person name="Gandhi N.R."/>
        </authorList>
    </citation>
    <scope>NUCLEOTIDE SEQUENCE [LARGE SCALE GENOMIC DNA]</scope>
    <source>
        <strain evidence="1 2">32301_S10</strain>
    </source>
</reference>
<dbReference type="Proteomes" id="UP000256381">
    <property type="component" value="Unassembled WGS sequence"/>
</dbReference>
<protein>
    <submittedName>
        <fullName evidence="1">Uncharacterized protein</fullName>
    </submittedName>
</protein>
<dbReference type="AlphaFoldDB" id="A0AB73YTF9"/>
<organism evidence="1 2">
    <name type="scientific">Mycobacterium tuberculosis</name>
    <dbReference type="NCBI Taxonomy" id="1773"/>
    <lineage>
        <taxon>Bacteria</taxon>
        <taxon>Bacillati</taxon>
        <taxon>Actinomycetota</taxon>
        <taxon>Actinomycetes</taxon>
        <taxon>Mycobacteriales</taxon>
        <taxon>Mycobacteriaceae</taxon>
        <taxon>Mycobacterium</taxon>
        <taxon>Mycobacterium tuberculosis complex</taxon>
    </lineage>
</organism>
<comment type="caution">
    <text evidence="1">The sequence shown here is derived from an EMBL/GenBank/DDBJ whole genome shotgun (WGS) entry which is preliminary data.</text>
</comment>
<name>A0AB73YTF9_MYCTX</name>
<evidence type="ECO:0000313" key="2">
    <source>
        <dbReference type="Proteomes" id="UP000256381"/>
    </source>
</evidence>
<evidence type="ECO:0000313" key="1">
    <source>
        <dbReference type="EMBL" id="REQ55594.1"/>
    </source>
</evidence>